<gene>
    <name evidence="3" type="ORF">OM960_24640</name>
</gene>
<keyword evidence="2" id="KW-0812">Transmembrane</keyword>
<protein>
    <submittedName>
        <fullName evidence="3">Uncharacterized protein</fullName>
    </submittedName>
</protein>
<dbReference type="EMBL" id="JAPDOG010000059">
    <property type="protein sequence ID" value="MCW3784706.1"/>
    <property type="molecule type" value="Genomic_DNA"/>
</dbReference>
<keyword evidence="4" id="KW-1185">Reference proteome</keyword>
<evidence type="ECO:0000256" key="2">
    <source>
        <dbReference type="SAM" id="Phobius"/>
    </source>
</evidence>
<comment type="caution">
    <text evidence="3">The sequence shown here is derived from an EMBL/GenBank/DDBJ whole genome shotgun (WGS) entry which is preliminary data.</text>
</comment>
<proteinExistence type="predicted"/>
<reference evidence="3 4" key="1">
    <citation type="submission" date="2022-10" db="EMBL/GenBank/DDBJ databases">
        <title>Defluviimonas sp. CAU 1641 isolated from mud.</title>
        <authorList>
            <person name="Kim W."/>
        </authorList>
    </citation>
    <scope>NUCLEOTIDE SEQUENCE [LARGE SCALE GENOMIC DNA]</scope>
    <source>
        <strain evidence="3 4">CAU 1641</strain>
    </source>
</reference>
<keyword evidence="2" id="KW-1133">Transmembrane helix</keyword>
<feature type="transmembrane region" description="Helical" evidence="2">
    <location>
        <begin position="6"/>
        <end position="26"/>
    </location>
</feature>
<sequence length="378" mass="40681">MINTIAGMLILIVLLWGAYSLFCVLLPLKPFGSRLRAAASVGLSFLALAAITIGLTVIEPEGVTMSGNDGQPEDPAISTSSADPTEAAAPEASSGSEIAVAVTIQPSEDIPAPCGDGGLALNDVVAVTGDHDLHVDPDDTSPKIKNEKASNALGQTRYHQIDNSTTVRRICAQSEWTEVQIVSPEWLDFVKGWVPNTALREIETNDNGSRKYVEDDFYWDEDTSEFKPQIVSVVNRIAVENRNCSTIDPSSVAKSPSRSKPGDPVFFVTCGTGVDVFNVWFRPSDAEGDQQFNATEPLSRNAAVNACEMAAKQAATHPSTVSFSRVWDLAYVTHASGRARVVSSFTAKNGLNLELKFRIDCLFDGPDLIETNISESLD</sequence>
<evidence type="ECO:0000313" key="4">
    <source>
        <dbReference type="Proteomes" id="UP001207582"/>
    </source>
</evidence>
<feature type="transmembrane region" description="Helical" evidence="2">
    <location>
        <begin position="38"/>
        <end position="58"/>
    </location>
</feature>
<organism evidence="3 4">
    <name type="scientific">Defluviimonas salinarum</name>
    <dbReference type="NCBI Taxonomy" id="2992147"/>
    <lineage>
        <taxon>Bacteria</taxon>
        <taxon>Pseudomonadati</taxon>
        <taxon>Pseudomonadota</taxon>
        <taxon>Alphaproteobacteria</taxon>
        <taxon>Rhodobacterales</taxon>
        <taxon>Paracoccaceae</taxon>
        <taxon>Albidovulum</taxon>
    </lineage>
</organism>
<accession>A0ABT3JAK0</accession>
<evidence type="ECO:0000256" key="1">
    <source>
        <dbReference type="SAM" id="MobiDB-lite"/>
    </source>
</evidence>
<dbReference type="RefSeq" id="WP_264773847.1">
    <property type="nucleotide sequence ID" value="NZ_JAPDOG010000059.1"/>
</dbReference>
<evidence type="ECO:0000313" key="3">
    <source>
        <dbReference type="EMBL" id="MCW3784706.1"/>
    </source>
</evidence>
<keyword evidence="2" id="KW-0472">Membrane</keyword>
<name>A0ABT3JAK0_9RHOB</name>
<feature type="compositionally biased region" description="Low complexity" evidence="1">
    <location>
        <begin position="78"/>
        <end position="96"/>
    </location>
</feature>
<feature type="region of interest" description="Disordered" evidence="1">
    <location>
        <begin position="64"/>
        <end position="96"/>
    </location>
</feature>
<dbReference type="Proteomes" id="UP001207582">
    <property type="component" value="Unassembled WGS sequence"/>
</dbReference>